<comment type="caution">
    <text evidence="2">The sequence shown here is derived from an EMBL/GenBank/DDBJ whole genome shotgun (WGS) entry which is preliminary data.</text>
</comment>
<dbReference type="Proteomes" id="UP000324269">
    <property type="component" value="Unassembled WGS sequence"/>
</dbReference>
<name>A0A5D4U3F2_9BACI</name>
<evidence type="ECO:0000313" key="2">
    <source>
        <dbReference type="EMBL" id="TYS88461.1"/>
    </source>
</evidence>
<feature type="transmembrane region" description="Helical" evidence="1">
    <location>
        <begin position="35"/>
        <end position="60"/>
    </location>
</feature>
<organism evidence="2 3">
    <name type="scientific">Rossellomorea aquimaris</name>
    <dbReference type="NCBI Taxonomy" id="189382"/>
    <lineage>
        <taxon>Bacteria</taxon>
        <taxon>Bacillati</taxon>
        <taxon>Bacillota</taxon>
        <taxon>Bacilli</taxon>
        <taxon>Bacillales</taxon>
        <taxon>Bacillaceae</taxon>
        <taxon>Rossellomorea</taxon>
    </lineage>
</organism>
<keyword evidence="1" id="KW-0472">Membrane</keyword>
<protein>
    <submittedName>
        <fullName evidence="2">Uncharacterized protein</fullName>
    </submittedName>
</protein>
<dbReference type="AlphaFoldDB" id="A0A5D4U3F2"/>
<accession>A0A5D4U3F2</accession>
<feature type="transmembrane region" description="Helical" evidence="1">
    <location>
        <begin position="6"/>
        <end position="23"/>
    </location>
</feature>
<dbReference type="EMBL" id="VTEZ01000001">
    <property type="protein sequence ID" value="TYS88461.1"/>
    <property type="molecule type" value="Genomic_DNA"/>
</dbReference>
<gene>
    <name evidence="2" type="ORF">FZC85_03245</name>
</gene>
<evidence type="ECO:0000313" key="3">
    <source>
        <dbReference type="Proteomes" id="UP000324269"/>
    </source>
</evidence>
<proteinExistence type="predicted"/>
<dbReference type="RefSeq" id="WP_148967761.1">
    <property type="nucleotide sequence ID" value="NZ_CANLNA010000001.1"/>
</dbReference>
<evidence type="ECO:0000256" key="1">
    <source>
        <dbReference type="SAM" id="Phobius"/>
    </source>
</evidence>
<keyword evidence="1" id="KW-0812">Transmembrane</keyword>
<keyword evidence="1" id="KW-1133">Transmembrane helix</keyword>
<dbReference type="OrthoDB" id="2429101at2"/>
<sequence>MVDLLLWMSVSFFIIGFAVLAFIKRKLEGKNNPTIQSIIWLVAGTTAWGVTSIILIVWSFNRIW</sequence>
<reference evidence="2 3" key="1">
    <citation type="submission" date="2019-08" db="EMBL/GenBank/DDBJ databases">
        <title>Bacillus genomes from the desert of Cuatro Cienegas, Coahuila.</title>
        <authorList>
            <person name="Olmedo-Alvarez G."/>
        </authorList>
    </citation>
    <scope>NUCLEOTIDE SEQUENCE [LARGE SCALE GENOMIC DNA]</scope>
    <source>
        <strain evidence="2 3">CH87b_3T</strain>
    </source>
</reference>